<dbReference type="PANTHER" id="PTHR10098:SF108">
    <property type="entry name" value="TETRATRICOPEPTIDE REPEAT PROTEIN 28"/>
    <property type="match status" value="1"/>
</dbReference>
<dbReference type="SUPFAM" id="SSF48452">
    <property type="entry name" value="TPR-like"/>
    <property type="match status" value="2"/>
</dbReference>
<dbReference type="Pfam" id="PF13424">
    <property type="entry name" value="TPR_12"/>
    <property type="match status" value="3"/>
</dbReference>
<organism evidence="3 4">
    <name type="scientific">Komarekiella delphini-convector SJRDD-AB1</name>
    <dbReference type="NCBI Taxonomy" id="2593771"/>
    <lineage>
        <taxon>Bacteria</taxon>
        <taxon>Bacillati</taxon>
        <taxon>Cyanobacteriota</taxon>
        <taxon>Cyanophyceae</taxon>
        <taxon>Nostocales</taxon>
        <taxon>Nostocaceae</taxon>
        <taxon>Komarekiella</taxon>
        <taxon>Komarekiella delphini-convector</taxon>
    </lineage>
</organism>
<dbReference type="AlphaFoldDB" id="A0AA40SUS1"/>
<name>A0AA40SUS1_9NOST</name>
<dbReference type="InterPro" id="IPR011990">
    <property type="entry name" value="TPR-like_helical_dom_sf"/>
</dbReference>
<dbReference type="Pfam" id="PF12770">
    <property type="entry name" value="CHAT"/>
    <property type="match status" value="1"/>
</dbReference>
<dbReference type="Proteomes" id="UP001165986">
    <property type="component" value="Unassembled WGS sequence"/>
</dbReference>
<dbReference type="RefSeq" id="WP_191756580.1">
    <property type="nucleotide sequence ID" value="NZ_VJXY01000004.1"/>
</dbReference>
<dbReference type="SMART" id="SM00028">
    <property type="entry name" value="TPR"/>
    <property type="match status" value="8"/>
</dbReference>
<dbReference type="InterPro" id="IPR024983">
    <property type="entry name" value="CHAT_dom"/>
</dbReference>
<proteinExistence type="predicted"/>
<gene>
    <name evidence="3" type="ORF">FNW02_05650</name>
</gene>
<accession>A0AA40SUS1</accession>
<protein>
    <submittedName>
        <fullName evidence="3">CHAT domain-containing protein</fullName>
    </submittedName>
</protein>
<comment type="caution">
    <text evidence="3">The sequence shown here is derived from an EMBL/GenBank/DDBJ whole genome shotgun (WGS) entry which is preliminary data.</text>
</comment>
<feature type="domain" description="CHAT" evidence="2">
    <location>
        <begin position="496"/>
        <end position="773"/>
    </location>
</feature>
<evidence type="ECO:0000256" key="1">
    <source>
        <dbReference type="PROSITE-ProRule" id="PRU00339"/>
    </source>
</evidence>
<keyword evidence="4" id="KW-1185">Reference proteome</keyword>
<dbReference type="Gene3D" id="1.25.40.10">
    <property type="entry name" value="Tetratricopeptide repeat domain"/>
    <property type="match status" value="2"/>
</dbReference>
<feature type="repeat" description="TPR" evidence="1">
    <location>
        <begin position="89"/>
        <end position="122"/>
    </location>
</feature>
<dbReference type="PANTHER" id="PTHR10098">
    <property type="entry name" value="RAPSYN-RELATED"/>
    <property type="match status" value="1"/>
</dbReference>
<evidence type="ECO:0000313" key="4">
    <source>
        <dbReference type="Proteomes" id="UP001165986"/>
    </source>
</evidence>
<keyword evidence="1" id="KW-0802">TPR repeat</keyword>
<feature type="repeat" description="TPR" evidence="1">
    <location>
        <begin position="129"/>
        <end position="162"/>
    </location>
</feature>
<dbReference type="InterPro" id="IPR019734">
    <property type="entry name" value="TPR_rpt"/>
</dbReference>
<dbReference type="EMBL" id="VJXY01000004">
    <property type="protein sequence ID" value="MBD6615340.1"/>
    <property type="molecule type" value="Genomic_DNA"/>
</dbReference>
<evidence type="ECO:0000313" key="3">
    <source>
        <dbReference type="EMBL" id="MBD6615340.1"/>
    </source>
</evidence>
<reference evidence="3" key="1">
    <citation type="submission" date="2019-07" db="EMBL/GenBank/DDBJ databases">
        <title>Toxilogical consequences of a new and cryptic species of cyanobacteria (Komarekiella delphini-convector) recovered from the epidermis of a bottlenose dolphin and 1500 ft. in the air.</title>
        <authorList>
            <person name="Brown A.O."/>
            <person name="Dvorak P."/>
            <person name="Villanueva C.D."/>
            <person name="Foss A.J."/>
            <person name="Garvey A.D."/>
            <person name="Gibson Q.A."/>
            <person name="Johansen J.R."/>
            <person name="Casamatta D.A."/>
        </authorList>
    </citation>
    <scope>NUCLEOTIDE SEQUENCE</scope>
    <source>
        <strain evidence="3">SJRDD-AB1</strain>
    </source>
</reference>
<feature type="repeat" description="TPR" evidence="1">
    <location>
        <begin position="169"/>
        <end position="202"/>
    </location>
</feature>
<evidence type="ECO:0000259" key="2">
    <source>
        <dbReference type="Pfam" id="PF12770"/>
    </source>
</evidence>
<sequence length="776" mass="86089">MDNIAKMQADDLIHQGLEFYQNHQFSQALQTLQQALDLYRIIGDREWESNTLGTLGIIYYQLQDYPNAIAYSQQNLTIARQLEDQWGETQAWINLGNAYQAQGNYGQALECHQQSLKRAKEMADPECEEQALTNLGNLYLALGEFEKAVELHQTCLKILRTLGDRQHEGETLSNLGIAYHACAEYEQAIQCFEQSLAIAEELRNLQGVMDVIANLGAAHYAVGEYERAKQYSQQHLLLAKAYGDRQQEVRALNNLSNAEQALGNSSEALAGLQQALSIAQALGDVWSQGQSLNNLGYVEFLAGNLVEAENHLFAAIELWKTQLTGLGHNDAYKVSLFDIQQKSYRLLQLVLITQSRKDKIEAALEVAEQGRARALVELMAQRLSATSTQLFTEESPSVDRMRQMARSRQATIVEYSITYSVQHQATGLEALALSELLIWVIQRTGEIHFRRNNVLSSYPGQYQSLTEMVDQCLALMTSRGRDAVPLSVTSGEERNILQELHQLLIAPIEDLLPINPDSHIILIPQGSLFFVPFATLCDSHNQFFIQKHTLLTAPSIQTLQLTQQQRVNLQQSNVSHSLVVGNPLMPSLETYSAVQPLQPLPGAEAEARKVANQLDAFVLIGSEATKAVVLRQMSNARIIHLATHALLDNKRGLGSAIALAPTENDPGWLMAEEILQLQLQAELVVLSACNTGRGRLTGDGVIGLSRSFFAAGVSTLIVSLWSVPDAPTATLMTEFYQQLQQNLDKAQALRQAMLAMIKQNFEPKSWAAFVLIGGDA</sequence>
<dbReference type="PROSITE" id="PS50005">
    <property type="entry name" value="TPR"/>
    <property type="match status" value="3"/>
</dbReference>